<feature type="domain" description="SET" evidence="18">
    <location>
        <begin position="1292"/>
        <end position="1409"/>
    </location>
</feature>
<accession>A0A315V9B0</accession>
<dbReference type="GO" id="GO:0032259">
    <property type="term" value="P:methylation"/>
    <property type="evidence" value="ECO:0007669"/>
    <property type="project" value="UniProtKB-KW"/>
</dbReference>
<reference evidence="19 20" key="1">
    <citation type="journal article" date="2018" name="G3 (Bethesda)">
        <title>A High-Quality Reference Genome for the Invasive Mosquitofish Gambusia affinis Using a Chicago Library.</title>
        <authorList>
            <person name="Hoffberg S.L."/>
            <person name="Troendle N.J."/>
            <person name="Glenn T.C."/>
            <person name="Mahmud O."/>
            <person name="Louha S."/>
            <person name="Chalopin D."/>
            <person name="Bennetzen J.L."/>
            <person name="Mauricio R."/>
        </authorList>
    </citation>
    <scope>NUCLEOTIDE SEQUENCE [LARGE SCALE GENOMIC DNA]</scope>
    <source>
        <strain evidence="19">NE01/NJP1002.9</strain>
        <tissue evidence="19">Muscle</tissue>
    </source>
</reference>
<keyword evidence="4" id="KW-0158">Chromosome</keyword>
<evidence type="ECO:0000256" key="14">
    <source>
        <dbReference type="ARBA" id="ARBA00047571"/>
    </source>
</evidence>
<dbReference type="PANTHER" id="PTHR45814:SF2">
    <property type="entry name" value="HISTONE-LYSINE N-METHYLTRANSFERASE SETD1"/>
    <property type="match status" value="1"/>
</dbReference>
<comment type="catalytic activity">
    <reaction evidence="14">
        <text>L-lysyl(4)-[histone H3] + 3 S-adenosyl-L-methionine = N(6),N(6),N(6)-trimethyl-L-lysyl(4)-[histone H3] + 3 S-adenosyl-L-homocysteine + 3 H(+)</text>
        <dbReference type="Rhea" id="RHEA:60260"/>
        <dbReference type="Rhea" id="RHEA-COMP:15537"/>
        <dbReference type="Rhea" id="RHEA-COMP:15547"/>
        <dbReference type="ChEBI" id="CHEBI:15378"/>
        <dbReference type="ChEBI" id="CHEBI:29969"/>
        <dbReference type="ChEBI" id="CHEBI:57856"/>
        <dbReference type="ChEBI" id="CHEBI:59789"/>
        <dbReference type="ChEBI" id="CHEBI:61961"/>
        <dbReference type="EC" id="2.1.1.354"/>
    </reaction>
</comment>
<evidence type="ECO:0000313" key="19">
    <source>
        <dbReference type="EMBL" id="PWA19502.1"/>
    </source>
</evidence>
<keyword evidence="6" id="KW-0808">Transferase</keyword>
<keyword evidence="13" id="KW-0539">Nucleus</keyword>
<dbReference type="SUPFAM" id="SSF82199">
    <property type="entry name" value="SET domain"/>
    <property type="match status" value="1"/>
</dbReference>
<dbReference type="GO" id="GO:0003723">
    <property type="term" value="F:RNA binding"/>
    <property type="evidence" value="ECO:0007669"/>
    <property type="project" value="UniProtKB-UniRule"/>
</dbReference>
<evidence type="ECO:0000313" key="20">
    <source>
        <dbReference type="Proteomes" id="UP000250572"/>
    </source>
</evidence>
<feature type="compositionally biased region" description="Low complexity" evidence="16">
    <location>
        <begin position="1082"/>
        <end position="1093"/>
    </location>
</feature>
<dbReference type="FunFam" id="2.170.270.10:FF:000010">
    <property type="entry name" value="Histone-lysine N-methyltransferase"/>
    <property type="match status" value="1"/>
</dbReference>
<comment type="caution">
    <text evidence="19">The sequence shown here is derived from an EMBL/GenBank/DDBJ whole genome shotgun (WGS) entry which is preliminary data.</text>
</comment>
<dbReference type="InterPro" id="IPR044570">
    <property type="entry name" value="Set1-like"/>
</dbReference>
<keyword evidence="12" id="KW-0804">Transcription</keyword>
<dbReference type="Gene3D" id="2.170.270.10">
    <property type="entry name" value="SET domain"/>
    <property type="match status" value="1"/>
</dbReference>
<protein>
    <recommendedName>
        <fullName evidence="3">[histone H3]-lysine(4) N-trimethyltransferase</fullName>
        <ecNumber evidence="3">2.1.1.354</ecNumber>
    </recommendedName>
</protein>
<dbReference type="InterPro" id="IPR046341">
    <property type="entry name" value="SET_dom_sf"/>
</dbReference>
<dbReference type="SMART" id="SM00360">
    <property type="entry name" value="RRM"/>
    <property type="match status" value="1"/>
</dbReference>
<keyword evidence="10" id="KW-0805">Transcription regulation</keyword>
<dbReference type="SMART" id="SM00317">
    <property type="entry name" value="SET"/>
    <property type="match status" value="1"/>
</dbReference>
<evidence type="ECO:0000256" key="5">
    <source>
        <dbReference type="ARBA" id="ARBA00022603"/>
    </source>
</evidence>
<feature type="region of interest" description="Disordered" evidence="16">
    <location>
        <begin position="805"/>
        <end position="866"/>
    </location>
</feature>
<evidence type="ECO:0000256" key="4">
    <source>
        <dbReference type="ARBA" id="ARBA00022454"/>
    </source>
</evidence>
<evidence type="ECO:0000259" key="18">
    <source>
        <dbReference type="PROSITE" id="PS50280"/>
    </source>
</evidence>
<evidence type="ECO:0000256" key="9">
    <source>
        <dbReference type="ARBA" id="ARBA00022884"/>
    </source>
</evidence>
<organism evidence="19 20">
    <name type="scientific">Gambusia affinis</name>
    <name type="common">Western mosquitofish</name>
    <name type="synonym">Heterandria affinis</name>
    <dbReference type="NCBI Taxonomy" id="33528"/>
    <lineage>
        <taxon>Eukaryota</taxon>
        <taxon>Metazoa</taxon>
        <taxon>Chordata</taxon>
        <taxon>Craniata</taxon>
        <taxon>Vertebrata</taxon>
        <taxon>Euteleostomi</taxon>
        <taxon>Actinopterygii</taxon>
        <taxon>Neopterygii</taxon>
        <taxon>Teleostei</taxon>
        <taxon>Neoteleostei</taxon>
        <taxon>Acanthomorphata</taxon>
        <taxon>Ovalentaria</taxon>
        <taxon>Atherinomorphae</taxon>
        <taxon>Cyprinodontiformes</taxon>
        <taxon>Poeciliidae</taxon>
        <taxon>Poeciliinae</taxon>
        <taxon>Gambusia</taxon>
    </lineage>
</organism>
<keyword evidence="5" id="KW-0489">Methyltransferase</keyword>
<gene>
    <name evidence="19" type="ORF">CCH79_00006765</name>
</gene>
<evidence type="ECO:0000256" key="16">
    <source>
        <dbReference type="SAM" id="MobiDB-lite"/>
    </source>
</evidence>
<feature type="region of interest" description="Disordered" evidence="16">
    <location>
        <begin position="414"/>
        <end position="448"/>
    </location>
</feature>
<feature type="region of interest" description="Disordered" evidence="16">
    <location>
        <begin position="708"/>
        <end position="764"/>
    </location>
</feature>
<dbReference type="InterPro" id="IPR037841">
    <property type="entry name" value="SET_SETD1A/B"/>
</dbReference>
<dbReference type="Pfam" id="PF00856">
    <property type="entry name" value="SET"/>
    <property type="match status" value="1"/>
</dbReference>
<dbReference type="STRING" id="33528.ENSGAFP00000013474"/>
<dbReference type="GO" id="GO:0048188">
    <property type="term" value="C:Set1C/COMPASS complex"/>
    <property type="evidence" value="ECO:0007669"/>
    <property type="project" value="InterPro"/>
</dbReference>
<evidence type="ECO:0000256" key="15">
    <source>
        <dbReference type="PROSITE-ProRule" id="PRU00176"/>
    </source>
</evidence>
<keyword evidence="8" id="KW-0156">Chromatin regulator</keyword>
<dbReference type="PANTHER" id="PTHR45814">
    <property type="entry name" value="HISTONE-LYSINE N-METHYLTRANSFERASE SETD1"/>
    <property type="match status" value="1"/>
</dbReference>
<dbReference type="Gene3D" id="3.30.70.330">
    <property type="match status" value="1"/>
</dbReference>
<feature type="domain" description="RRM" evidence="17">
    <location>
        <begin position="88"/>
        <end position="176"/>
    </location>
</feature>
<keyword evidence="7" id="KW-0949">S-adenosyl-L-methionine</keyword>
<dbReference type="PROSITE" id="PS50102">
    <property type="entry name" value="RRM"/>
    <property type="match status" value="1"/>
</dbReference>
<feature type="compositionally biased region" description="Basic and acidic residues" evidence="16">
    <location>
        <begin position="813"/>
        <end position="831"/>
    </location>
</feature>
<dbReference type="InterPro" id="IPR012677">
    <property type="entry name" value="Nucleotide-bd_a/b_plait_sf"/>
</dbReference>
<keyword evidence="9 15" id="KW-0694">RNA-binding</keyword>
<evidence type="ECO:0000256" key="12">
    <source>
        <dbReference type="ARBA" id="ARBA00023163"/>
    </source>
</evidence>
<evidence type="ECO:0000256" key="8">
    <source>
        <dbReference type="ARBA" id="ARBA00022853"/>
    </source>
</evidence>
<dbReference type="PROSITE" id="PS50280">
    <property type="entry name" value="SET"/>
    <property type="match status" value="1"/>
</dbReference>
<dbReference type="Proteomes" id="UP000250572">
    <property type="component" value="Unassembled WGS sequence"/>
</dbReference>
<comment type="subcellular location">
    <subcellularLocation>
        <location evidence="2">Chromosome</location>
    </subcellularLocation>
    <subcellularLocation>
        <location evidence="1">Nucleus</location>
    </subcellularLocation>
</comment>
<feature type="compositionally biased region" description="Low complexity" evidence="16">
    <location>
        <begin position="415"/>
        <end position="428"/>
    </location>
</feature>
<dbReference type="FunFam" id="3.30.70.330:FF:000178">
    <property type="entry name" value="Histone-lysine N-methyltransferase"/>
    <property type="match status" value="1"/>
</dbReference>
<dbReference type="Pfam" id="PF00076">
    <property type="entry name" value="RRM_1"/>
    <property type="match status" value="1"/>
</dbReference>
<dbReference type="InterPro" id="IPR001214">
    <property type="entry name" value="SET_dom"/>
</dbReference>
<dbReference type="EC" id="2.1.1.354" evidence="3"/>
<feature type="region of interest" description="Disordered" evidence="16">
    <location>
        <begin position="1082"/>
        <end position="1102"/>
    </location>
</feature>
<dbReference type="InterPro" id="IPR035979">
    <property type="entry name" value="RBD_domain_sf"/>
</dbReference>
<feature type="compositionally biased region" description="Low complexity" evidence="16">
    <location>
        <begin position="270"/>
        <end position="279"/>
    </location>
</feature>
<evidence type="ECO:0000256" key="13">
    <source>
        <dbReference type="ARBA" id="ARBA00023242"/>
    </source>
</evidence>
<feature type="region of interest" description="Disordered" evidence="16">
    <location>
        <begin position="900"/>
        <end position="940"/>
    </location>
</feature>
<feature type="non-terminal residue" evidence="19">
    <location>
        <position position="1"/>
    </location>
</feature>
<name>A0A315V9B0_GAMAF</name>
<keyword evidence="20" id="KW-1185">Reference proteome</keyword>
<feature type="compositionally biased region" description="Acidic residues" evidence="16">
    <location>
        <begin position="743"/>
        <end position="755"/>
    </location>
</feature>
<dbReference type="Pfam" id="PF11764">
    <property type="entry name" value="N-SET"/>
    <property type="match status" value="1"/>
</dbReference>
<evidence type="ECO:0000259" key="17">
    <source>
        <dbReference type="PROSITE" id="PS50102"/>
    </source>
</evidence>
<dbReference type="GO" id="GO:0005694">
    <property type="term" value="C:chromosome"/>
    <property type="evidence" value="ECO:0007669"/>
    <property type="project" value="UniProtKB-SubCell"/>
</dbReference>
<dbReference type="InterPro" id="IPR024657">
    <property type="entry name" value="COMPASS_Set1_N-SET"/>
</dbReference>
<feature type="compositionally biased region" description="Acidic residues" evidence="16">
    <location>
        <begin position="851"/>
        <end position="863"/>
    </location>
</feature>
<evidence type="ECO:0000256" key="3">
    <source>
        <dbReference type="ARBA" id="ARBA00012182"/>
    </source>
</evidence>
<evidence type="ECO:0000256" key="1">
    <source>
        <dbReference type="ARBA" id="ARBA00004123"/>
    </source>
</evidence>
<dbReference type="SMART" id="SM01291">
    <property type="entry name" value="N-SET"/>
    <property type="match status" value="1"/>
</dbReference>
<dbReference type="CDD" id="cd19169">
    <property type="entry name" value="SET_SETD1"/>
    <property type="match status" value="1"/>
</dbReference>
<evidence type="ECO:0000256" key="6">
    <source>
        <dbReference type="ARBA" id="ARBA00022679"/>
    </source>
</evidence>
<evidence type="ECO:0000256" key="2">
    <source>
        <dbReference type="ARBA" id="ARBA00004286"/>
    </source>
</evidence>
<feature type="region of interest" description="Disordered" evidence="16">
    <location>
        <begin position="258"/>
        <end position="279"/>
    </location>
</feature>
<evidence type="ECO:0000256" key="10">
    <source>
        <dbReference type="ARBA" id="ARBA00023015"/>
    </source>
</evidence>
<evidence type="ECO:0000256" key="7">
    <source>
        <dbReference type="ARBA" id="ARBA00022691"/>
    </source>
</evidence>
<keyword evidence="11" id="KW-0010">Activator</keyword>
<proteinExistence type="predicted"/>
<sequence>VLTNVMESENQFTETETPPQLWKSCKLIIDPALTKGLYKVCRFDGQYFNIPVEDLGLFPVDTVRDPRVCRLWSKYNKTDLLLPKYKIDEWYVGPVPPKEVTFCRLNDNVRETFLTNMCQKYGKVEEVEIFYHPKNKKHLGVAKVVFDTVRSAKNAVRHLHQTSVMGNIIHVEIDPKGEKRTRYLQLLFNGPYTPWTLPVGSSERALQSLVDTLLRGSRPPSNVSLLFKSSQPQPLNPPSSLKQLAVWRDEAKCSAYKEPPCSPASGLQQSEHTGSSSSVISSHNAVSIRSIHFTADSQTAVNVPHGEQQPAEESLDSRIESLLINSQISDALFLDRKTLKADEPSPDSPASSRCTPKCAFLEDLLFCSLSPHDSSASSRHRPCPRHDVGNVSPSLLVENEEDETNRAVLFLEANSQSPTPSESEPSGSRVHVTQQEDTETPPWVSSSKEHCAVDKDLHLPHTFQSGSLLPAKDTSSFPKSPSAASLTNPTLPSLPIAAPPVSVRCSHPPQSSFPIPPFPPPIPPVPPRLPNGTIPIPPPGWIPPQGIPIPPTPIQPPPSIAPPPPTFLVPPPPLPGLLPVPPPLPIYPVPVQPAAPLPPRLGGAPPFPFPRLPWLPPPFPSFNPFVPPPNYSPAQEHRHKITVEKVLDILMDELKSIIRKDITRRTIEGVAFRAFEDWWDCQEKEKVQVSPVKSGAPGVMNLLRHISEKGKKPPLPSFRLQQEDDDVEKSNAAKRRHARPLELDSDDEEKEEDNTYSDNQQMSDQVEAIIPVLMLDRDDGDDVGQRCEERTSAQKRFEDEDAVVCRTSTEGQRLGRERLSECSTSEERDYSSESSESFDDSSSDLSSQHDDTEEEEEEDEEDDKCIVISSDEVSVELELISGLCVQSRRRAWTPESVEGIDDLRPLTPTGSLVDSDPDNLIKSKTASPAPLDAVERPPTPGKGICAELIDLDSDEASEVMSLSPASSDILLASSHFPPVSYPSFEEKPKTPGREVSGGWTYSIVSTIGQTTTTFEGNTVFSPLCSPPDVLALSSNPYITPPKTPGRDIFLPRRDIVHRRKTQMSLPLLHDSFHRVSPFPISSPSSVSESSFDSADGNRVRIGSGVRTKPLRGLENMPGLYNDVKRSSKQKLWRKLRRRKRARLRQRLFKGINWSCQYHHLRRRSQWTVWMKRMPDICRVPMKGCRSRITVLGGSVPTESSEESQGQPVHRTGCARSEGFYRISRKDKIKYLLNTKPPADLHSALDQGLCIPVQQPTSLRSGSDFRSEQRRLLSSFSCYSDLVKFNQLKFRKKRIRFSRSLIHEWGLFAMEPIAADEMVIEYVGQLIRQVIADMREQRYEEEGIGSSYLFRVDQDAIIDATKCGNLARFINHSCNPNCYAKIITVESQKKIVIYSRQPISVNEEITYDYKFPIEDTKIPCSLIGIFTVSS</sequence>
<feature type="region of interest" description="Disordered" evidence="16">
    <location>
        <begin position="464"/>
        <end position="491"/>
    </location>
</feature>
<dbReference type="EMBL" id="NHOQ01002094">
    <property type="protein sequence ID" value="PWA19502.1"/>
    <property type="molecule type" value="Genomic_DNA"/>
</dbReference>
<evidence type="ECO:0000256" key="11">
    <source>
        <dbReference type="ARBA" id="ARBA00023159"/>
    </source>
</evidence>
<dbReference type="GO" id="GO:0140999">
    <property type="term" value="F:histone H3K4 trimethyltransferase activity"/>
    <property type="evidence" value="ECO:0007669"/>
    <property type="project" value="UniProtKB-EC"/>
</dbReference>
<dbReference type="SUPFAM" id="SSF54928">
    <property type="entry name" value="RNA-binding domain, RBD"/>
    <property type="match status" value="1"/>
</dbReference>
<feature type="region of interest" description="Disordered" evidence="16">
    <location>
        <begin position="375"/>
        <end position="397"/>
    </location>
</feature>
<dbReference type="InterPro" id="IPR000504">
    <property type="entry name" value="RRM_dom"/>
</dbReference>